<sequence length="93" mass="10154">MRLSRALVLLGVGPLVVRAHQGCNVETALNTLLGQATVGHVSEALLRSLQQDVKGAIERVEHMSPEQPADRVVDKYRVLRGLLLYMGIALPMI</sequence>
<reference evidence="2" key="1">
    <citation type="submission" date="2022-07" db="EMBL/GenBank/DDBJ databases">
        <title>Phylogenomic reconstructions and comparative analyses of Kickxellomycotina fungi.</title>
        <authorList>
            <person name="Reynolds N.K."/>
            <person name="Stajich J.E."/>
            <person name="Barry K."/>
            <person name="Grigoriev I.V."/>
            <person name="Crous P."/>
            <person name="Smith M.E."/>
        </authorList>
    </citation>
    <scope>NUCLEOTIDE SEQUENCE</scope>
    <source>
        <strain evidence="2">BCRC 34381</strain>
    </source>
</reference>
<keyword evidence="3" id="KW-1185">Reference proteome</keyword>
<dbReference type="Proteomes" id="UP001143981">
    <property type="component" value="Unassembled WGS sequence"/>
</dbReference>
<evidence type="ECO:0000313" key="2">
    <source>
        <dbReference type="EMBL" id="KAJ1717943.1"/>
    </source>
</evidence>
<feature type="signal peptide" evidence="1">
    <location>
        <begin position="1"/>
        <end position="19"/>
    </location>
</feature>
<dbReference type="AlphaFoldDB" id="A0A9W8CND1"/>
<keyword evidence="1" id="KW-0732">Signal</keyword>
<evidence type="ECO:0000256" key="1">
    <source>
        <dbReference type="SAM" id="SignalP"/>
    </source>
</evidence>
<comment type="caution">
    <text evidence="2">The sequence shown here is derived from an EMBL/GenBank/DDBJ whole genome shotgun (WGS) entry which is preliminary data.</text>
</comment>
<accession>A0A9W8CND1</accession>
<dbReference type="OrthoDB" id="5567707at2759"/>
<gene>
    <name evidence="2" type="ORF">LPJ61_007022</name>
</gene>
<proteinExistence type="predicted"/>
<feature type="chain" id="PRO_5040995759" evidence="1">
    <location>
        <begin position="20"/>
        <end position="93"/>
    </location>
</feature>
<name>A0A9W8CND1_9FUNG</name>
<dbReference type="EMBL" id="JANBOI010004178">
    <property type="protein sequence ID" value="KAJ1717943.1"/>
    <property type="molecule type" value="Genomic_DNA"/>
</dbReference>
<evidence type="ECO:0000313" key="3">
    <source>
        <dbReference type="Proteomes" id="UP001143981"/>
    </source>
</evidence>
<protein>
    <submittedName>
        <fullName evidence="2">Uncharacterized protein</fullName>
    </submittedName>
</protein>
<organism evidence="2 3">
    <name type="scientific">Coemansia biformis</name>
    <dbReference type="NCBI Taxonomy" id="1286918"/>
    <lineage>
        <taxon>Eukaryota</taxon>
        <taxon>Fungi</taxon>
        <taxon>Fungi incertae sedis</taxon>
        <taxon>Zoopagomycota</taxon>
        <taxon>Kickxellomycotina</taxon>
        <taxon>Kickxellomycetes</taxon>
        <taxon>Kickxellales</taxon>
        <taxon>Kickxellaceae</taxon>
        <taxon>Coemansia</taxon>
    </lineage>
</organism>